<feature type="transmembrane region" description="Helical" evidence="1">
    <location>
        <begin position="20"/>
        <end position="48"/>
    </location>
</feature>
<evidence type="ECO:0000313" key="2">
    <source>
        <dbReference type="EMBL" id="MBA4629777.1"/>
    </source>
</evidence>
<keyword evidence="1" id="KW-0812">Transmembrane</keyword>
<reference evidence="2" key="2">
    <citation type="submission" date="2020-07" db="EMBL/GenBank/DDBJ databases">
        <authorList>
            <person name="Vera ALvarez R."/>
            <person name="Arias-Moreno D.M."/>
            <person name="Jimenez-Jacinto V."/>
            <person name="Jimenez-Bremont J.F."/>
            <person name="Swaminathan K."/>
            <person name="Moose S.P."/>
            <person name="Guerrero-Gonzalez M.L."/>
            <person name="Marino-Ramirez L."/>
            <person name="Landsman D."/>
            <person name="Rodriguez-Kessler M."/>
            <person name="Delgado-Sanchez P."/>
        </authorList>
    </citation>
    <scope>NUCLEOTIDE SEQUENCE</scope>
    <source>
        <tissue evidence="2">Cladode</tissue>
    </source>
</reference>
<dbReference type="EMBL" id="GISG01070812">
    <property type="protein sequence ID" value="MBA4629778.1"/>
    <property type="molecule type" value="Transcribed_RNA"/>
</dbReference>
<name>A0A7C8YYI3_OPUST</name>
<organism evidence="2">
    <name type="scientific">Opuntia streptacantha</name>
    <name type="common">Prickly pear cactus</name>
    <name type="synonym">Opuntia cardona</name>
    <dbReference type="NCBI Taxonomy" id="393608"/>
    <lineage>
        <taxon>Eukaryota</taxon>
        <taxon>Viridiplantae</taxon>
        <taxon>Streptophyta</taxon>
        <taxon>Embryophyta</taxon>
        <taxon>Tracheophyta</taxon>
        <taxon>Spermatophyta</taxon>
        <taxon>Magnoliopsida</taxon>
        <taxon>eudicotyledons</taxon>
        <taxon>Gunneridae</taxon>
        <taxon>Pentapetalae</taxon>
        <taxon>Caryophyllales</taxon>
        <taxon>Cactineae</taxon>
        <taxon>Cactaceae</taxon>
        <taxon>Opuntioideae</taxon>
        <taxon>Opuntia</taxon>
    </lineage>
</organism>
<sequence length="132" mass="15055">MPRLYMSGTPKPLRTTPYSSLLPLFSLIFLFFFFSSFFVFNFFFFYVLTKSASVLGLLHRTISGPSGLITSCPFRIDDFKCTMNTFLVGEIFYGSITPLQNETTAALIISVKSNLDVYCTFPNFLLFTRVEL</sequence>
<accession>A0A7C8YYI3</accession>
<dbReference type="EMBL" id="GISG01070811">
    <property type="protein sequence ID" value="MBA4629777.1"/>
    <property type="molecule type" value="Transcribed_RNA"/>
</dbReference>
<protein>
    <submittedName>
        <fullName evidence="2">Uncharacterized protein</fullName>
    </submittedName>
</protein>
<dbReference type="AlphaFoldDB" id="A0A7C8YYI3"/>
<evidence type="ECO:0000256" key="1">
    <source>
        <dbReference type="SAM" id="Phobius"/>
    </source>
</evidence>
<keyword evidence="1" id="KW-0472">Membrane</keyword>
<keyword evidence="1" id="KW-1133">Transmembrane helix</keyword>
<proteinExistence type="predicted"/>
<reference evidence="2" key="1">
    <citation type="journal article" date="2013" name="J. Plant Res.">
        <title>Effect of fungi and light on seed germination of three Opuntia species from semiarid lands of central Mexico.</title>
        <authorList>
            <person name="Delgado-Sanchez P."/>
            <person name="Jimenez-Bremont J.F."/>
            <person name="Guerrero-Gonzalez Mde L."/>
            <person name="Flores J."/>
        </authorList>
    </citation>
    <scope>NUCLEOTIDE SEQUENCE</scope>
    <source>
        <tissue evidence="2">Cladode</tissue>
    </source>
</reference>